<evidence type="ECO:0000313" key="6">
    <source>
        <dbReference type="Proteomes" id="UP001501842"/>
    </source>
</evidence>
<reference evidence="6" key="1">
    <citation type="journal article" date="2019" name="Int. J. Syst. Evol. Microbiol.">
        <title>The Global Catalogue of Microorganisms (GCM) 10K type strain sequencing project: providing services to taxonomists for standard genome sequencing and annotation.</title>
        <authorList>
            <consortium name="The Broad Institute Genomics Platform"/>
            <consortium name="The Broad Institute Genome Sequencing Center for Infectious Disease"/>
            <person name="Wu L."/>
            <person name="Ma J."/>
        </authorList>
    </citation>
    <scope>NUCLEOTIDE SEQUENCE [LARGE SCALE GENOMIC DNA]</scope>
    <source>
        <strain evidence="6">JCM 8201</strain>
    </source>
</reference>
<name>A0ABP6GCM6_9ACTN</name>
<dbReference type="InterPro" id="IPR050204">
    <property type="entry name" value="AraC_XylS_family_regulators"/>
</dbReference>
<proteinExistence type="predicted"/>
<dbReference type="Pfam" id="PF12833">
    <property type="entry name" value="HTH_18"/>
    <property type="match status" value="1"/>
</dbReference>
<dbReference type="Proteomes" id="UP001501842">
    <property type="component" value="Unassembled WGS sequence"/>
</dbReference>
<dbReference type="PANTHER" id="PTHR46796">
    <property type="entry name" value="HTH-TYPE TRANSCRIPTIONAL ACTIVATOR RHAS-RELATED"/>
    <property type="match status" value="1"/>
</dbReference>
<dbReference type="InterPro" id="IPR018060">
    <property type="entry name" value="HTH_AraC"/>
</dbReference>
<dbReference type="SMART" id="SM00342">
    <property type="entry name" value="HTH_ARAC"/>
    <property type="match status" value="1"/>
</dbReference>
<feature type="domain" description="HTH araC/xylS-type" evidence="4">
    <location>
        <begin position="169"/>
        <end position="270"/>
    </location>
</feature>
<sequence>MKKRDGYDAVMAVKARGVLYPDEQSRYVDLTQHAPSAPLAPYVEHYWCVRWRVEEVYETKVLSHPNVHLTMEPEGAFVYGVTRGLFTRKLESEAHTLGVKFRAGAFRAFSGSPVAELADRRVPAAVCFGPEVDALGRAVQSSSDPDELVALAEAFLLPRVPPHPDPDALRAAELVDLFTTGPSLFRVDEAASAAGLSVRALQRLFAEYVGATPKWVLRRARLHELASRAEHGDHVDWPALALELGYSDQSHLIRDFTAAVGEPPTRYARP</sequence>
<dbReference type="InterPro" id="IPR046532">
    <property type="entry name" value="DUF6597"/>
</dbReference>
<dbReference type="PROSITE" id="PS01124">
    <property type="entry name" value="HTH_ARAC_FAMILY_2"/>
    <property type="match status" value="1"/>
</dbReference>
<comment type="caution">
    <text evidence="5">The sequence shown here is derived from an EMBL/GenBank/DDBJ whole genome shotgun (WGS) entry which is preliminary data.</text>
</comment>
<protein>
    <submittedName>
        <fullName evidence="5">Helix-turn-helix domain-containing protein</fullName>
    </submittedName>
</protein>
<evidence type="ECO:0000259" key="4">
    <source>
        <dbReference type="PROSITE" id="PS01124"/>
    </source>
</evidence>
<gene>
    <name evidence="5" type="ORF">GCM10010439_11320</name>
</gene>
<dbReference type="Gene3D" id="1.10.10.60">
    <property type="entry name" value="Homeodomain-like"/>
    <property type="match status" value="1"/>
</dbReference>
<accession>A0ABP6GCM6</accession>
<dbReference type="Pfam" id="PF20240">
    <property type="entry name" value="DUF6597"/>
    <property type="match status" value="1"/>
</dbReference>
<keyword evidence="3" id="KW-0804">Transcription</keyword>
<keyword evidence="6" id="KW-1185">Reference proteome</keyword>
<evidence type="ECO:0000256" key="3">
    <source>
        <dbReference type="ARBA" id="ARBA00023163"/>
    </source>
</evidence>
<dbReference type="PANTHER" id="PTHR46796:SF15">
    <property type="entry name" value="BLL1074 PROTEIN"/>
    <property type="match status" value="1"/>
</dbReference>
<dbReference type="EMBL" id="BAAATZ010000004">
    <property type="protein sequence ID" value="GAA2721326.1"/>
    <property type="molecule type" value="Genomic_DNA"/>
</dbReference>
<evidence type="ECO:0000256" key="2">
    <source>
        <dbReference type="ARBA" id="ARBA00023125"/>
    </source>
</evidence>
<keyword evidence="2" id="KW-0238">DNA-binding</keyword>
<organism evidence="5 6">
    <name type="scientific">Actinocorallia aurantiaca</name>
    <dbReference type="NCBI Taxonomy" id="46204"/>
    <lineage>
        <taxon>Bacteria</taxon>
        <taxon>Bacillati</taxon>
        <taxon>Actinomycetota</taxon>
        <taxon>Actinomycetes</taxon>
        <taxon>Streptosporangiales</taxon>
        <taxon>Thermomonosporaceae</taxon>
        <taxon>Actinocorallia</taxon>
    </lineage>
</organism>
<keyword evidence="1" id="KW-0805">Transcription regulation</keyword>
<evidence type="ECO:0000256" key="1">
    <source>
        <dbReference type="ARBA" id="ARBA00023015"/>
    </source>
</evidence>
<evidence type="ECO:0000313" key="5">
    <source>
        <dbReference type="EMBL" id="GAA2721326.1"/>
    </source>
</evidence>